<dbReference type="InterPro" id="IPR011009">
    <property type="entry name" value="Kinase-like_dom_sf"/>
</dbReference>
<comment type="similarity">
    <text evidence="2">Belongs to the protein kinase superfamily. CK1 Ser/Thr protein kinase family. Casein kinase I subfamily.</text>
</comment>
<evidence type="ECO:0000256" key="10">
    <source>
        <dbReference type="ARBA" id="ARBA00022840"/>
    </source>
</evidence>
<sequence>MEQVVGGKFKLGRKIGSGSFGELYLGVNIHNGEEVGIKLESVRSKHPQLHYESKVYMQMQGGNGIPHMKWYGVAGEHNVMVIDLLGPSLEDLFNSCNRKFSLKTVLMLADQIINRVEYMHSKGFIHRDIKPDNFLIGLGRKANQVYIIDYGLAKKYKDLQTHKHIPYRENKNLTGTARYASVNTHLGIEQSRRDDLESVGYLLLYFLRGSLPWQGLKAGTKKQKYDRISEKKMLTPAEVLCKSYPSEFTSYFHYCRSLRFEDRPDYSYLKKLFRDVFTREGYQLDYIFDWTTSKNPQMGSTNKLIQWDKRSGIDLPVLLRPLPEETRVPVASETIPGTKASRIPLVVDSERTRTISRNRSSAKMPTAAAAAATPSSRGTYSKGDGGEQNRAGRWVSSGSGSNRPSPAAAQRHHHHHHSAAADDRSPPAGKGGTAIRCFERLSIGGERRK</sequence>
<comment type="subunit">
    <text evidence="3">Monomer.</text>
</comment>
<dbReference type="EC" id="2.7.11.1" evidence="4"/>
<reference evidence="15" key="2">
    <citation type="submission" date="2018-05" db="EMBL/GenBank/DDBJ databases">
        <title>OmerRS3 (Oryza meridionalis Reference Sequence Version 3).</title>
        <authorList>
            <person name="Zhang J."/>
            <person name="Kudrna D."/>
            <person name="Lee S."/>
            <person name="Talag J."/>
            <person name="Welchert J."/>
            <person name="Wing R.A."/>
        </authorList>
    </citation>
    <scope>NUCLEOTIDE SEQUENCE [LARGE SCALE GENOMIC DNA]</scope>
    <source>
        <strain evidence="15">OR44</strain>
    </source>
</reference>
<comment type="subcellular location">
    <subcellularLocation>
        <location evidence="1">Cytoplasm</location>
    </subcellularLocation>
</comment>
<evidence type="ECO:0000256" key="11">
    <source>
        <dbReference type="ARBA" id="ARBA00047899"/>
    </source>
</evidence>
<dbReference type="GO" id="GO:0005524">
    <property type="term" value="F:ATP binding"/>
    <property type="evidence" value="ECO:0007669"/>
    <property type="project" value="UniProtKB-KW"/>
</dbReference>
<dbReference type="Pfam" id="PF00069">
    <property type="entry name" value="Pkinase"/>
    <property type="match status" value="1"/>
</dbReference>
<dbReference type="EnsemblPlants" id="OMERI10G09970.2">
    <property type="protein sequence ID" value="OMERI10G09970.2"/>
    <property type="gene ID" value="OMERI10G09970"/>
</dbReference>
<feature type="region of interest" description="Disordered" evidence="13">
    <location>
        <begin position="344"/>
        <end position="434"/>
    </location>
</feature>
<evidence type="ECO:0000256" key="8">
    <source>
        <dbReference type="ARBA" id="ARBA00022741"/>
    </source>
</evidence>
<evidence type="ECO:0000256" key="6">
    <source>
        <dbReference type="ARBA" id="ARBA00022527"/>
    </source>
</evidence>
<dbReference type="GO" id="GO:0005737">
    <property type="term" value="C:cytoplasm"/>
    <property type="evidence" value="ECO:0007669"/>
    <property type="project" value="UniProtKB-SubCell"/>
</dbReference>
<keyword evidence="9" id="KW-0418">Kinase</keyword>
<dbReference type="PROSITE" id="PS50011">
    <property type="entry name" value="PROTEIN_KINASE_DOM"/>
    <property type="match status" value="1"/>
</dbReference>
<dbReference type="Gramene" id="OMERI10G09970.2">
    <property type="protein sequence ID" value="OMERI10G09970.2"/>
    <property type="gene ID" value="OMERI10G09970"/>
</dbReference>
<comment type="catalytic activity">
    <reaction evidence="12">
        <text>L-seryl-[protein] + ATP = O-phospho-L-seryl-[protein] + ADP + H(+)</text>
        <dbReference type="Rhea" id="RHEA:17989"/>
        <dbReference type="Rhea" id="RHEA-COMP:9863"/>
        <dbReference type="Rhea" id="RHEA-COMP:11604"/>
        <dbReference type="ChEBI" id="CHEBI:15378"/>
        <dbReference type="ChEBI" id="CHEBI:29999"/>
        <dbReference type="ChEBI" id="CHEBI:30616"/>
        <dbReference type="ChEBI" id="CHEBI:83421"/>
        <dbReference type="ChEBI" id="CHEBI:456216"/>
        <dbReference type="EC" id="2.7.11.1"/>
    </reaction>
</comment>
<dbReference type="GO" id="GO:0004674">
    <property type="term" value="F:protein serine/threonine kinase activity"/>
    <property type="evidence" value="ECO:0007669"/>
    <property type="project" value="UniProtKB-KW"/>
</dbReference>
<evidence type="ECO:0000256" key="9">
    <source>
        <dbReference type="ARBA" id="ARBA00022777"/>
    </source>
</evidence>
<dbReference type="FunFam" id="3.30.200.20:FF:000538">
    <property type="entry name" value="Putative Casein kinase I"/>
    <property type="match status" value="1"/>
</dbReference>
<evidence type="ECO:0000256" key="3">
    <source>
        <dbReference type="ARBA" id="ARBA00011245"/>
    </source>
</evidence>
<evidence type="ECO:0000256" key="1">
    <source>
        <dbReference type="ARBA" id="ARBA00004496"/>
    </source>
</evidence>
<dbReference type="EnsemblPlants" id="OMERI10G09970.5">
    <property type="protein sequence ID" value="OMERI10G09970.5"/>
    <property type="gene ID" value="OMERI10G09970"/>
</dbReference>
<dbReference type="Gene3D" id="1.10.510.10">
    <property type="entry name" value="Transferase(Phosphotransferase) domain 1"/>
    <property type="match status" value="1"/>
</dbReference>
<evidence type="ECO:0000256" key="7">
    <source>
        <dbReference type="ARBA" id="ARBA00022679"/>
    </source>
</evidence>
<dbReference type="AlphaFoldDB" id="A0A0E0EYV8"/>
<organism evidence="15">
    <name type="scientific">Oryza meridionalis</name>
    <dbReference type="NCBI Taxonomy" id="40149"/>
    <lineage>
        <taxon>Eukaryota</taxon>
        <taxon>Viridiplantae</taxon>
        <taxon>Streptophyta</taxon>
        <taxon>Embryophyta</taxon>
        <taxon>Tracheophyta</taxon>
        <taxon>Spermatophyta</taxon>
        <taxon>Magnoliopsida</taxon>
        <taxon>Liliopsida</taxon>
        <taxon>Poales</taxon>
        <taxon>Poaceae</taxon>
        <taxon>BOP clade</taxon>
        <taxon>Oryzoideae</taxon>
        <taxon>Oryzeae</taxon>
        <taxon>Oryzinae</taxon>
        <taxon>Oryza</taxon>
    </lineage>
</organism>
<dbReference type="InterPro" id="IPR050235">
    <property type="entry name" value="CK1_Ser-Thr_kinase"/>
</dbReference>
<keyword evidence="7" id="KW-0808">Transferase</keyword>
<dbReference type="CDD" id="cd14125">
    <property type="entry name" value="STKc_CK1_delta_epsilon"/>
    <property type="match status" value="1"/>
</dbReference>
<reference evidence="15" key="1">
    <citation type="submission" date="2015-04" db="UniProtKB">
        <authorList>
            <consortium name="EnsemblPlants"/>
        </authorList>
    </citation>
    <scope>IDENTIFICATION</scope>
</reference>
<protein>
    <recommendedName>
        <fullName evidence="4">non-specific serine/threonine protein kinase</fullName>
        <ecNumber evidence="4">2.7.11.1</ecNumber>
    </recommendedName>
</protein>
<dbReference type="Gramene" id="OMERI10G09970.5">
    <property type="protein sequence ID" value="OMERI10G09970.5"/>
    <property type="gene ID" value="OMERI10G09970"/>
</dbReference>
<evidence type="ECO:0000256" key="12">
    <source>
        <dbReference type="ARBA" id="ARBA00048679"/>
    </source>
</evidence>
<keyword evidence="8" id="KW-0547">Nucleotide-binding</keyword>
<keyword evidence="6" id="KW-0723">Serine/threonine-protein kinase</keyword>
<evidence type="ECO:0000256" key="4">
    <source>
        <dbReference type="ARBA" id="ARBA00012513"/>
    </source>
</evidence>
<keyword evidence="5" id="KW-0963">Cytoplasm</keyword>
<evidence type="ECO:0000256" key="13">
    <source>
        <dbReference type="SAM" id="MobiDB-lite"/>
    </source>
</evidence>
<accession>A0A0E0EYV8</accession>
<dbReference type="InterPro" id="IPR008271">
    <property type="entry name" value="Ser/Thr_kinase_AS"/>
</dbReference>
<dbReference type="SMART" id="SM00220">
    <property type="entry name" value="S_TKc"/>
    <property type="match status" value="1"/>
</dbReference>
<evidence type="ECO:0000256" key="2">
    <source>
        <dbReference type="ARBA" id="ARBA00005926"/>
    </source>
</evidence>
<dbReference type="PANTHER" id="PTHR11909">
    <property type="entry name" value="CASEIN KINASE-RELATED"/>
    <property type="match status" value="1"/>
</dbReference>
<evidence type="ECO:0000313" key="16">
    <source>
        <dbReference type="Proteomes" id="UP000008021"/>
    </source>
</evidence>
<evidence type="ECO:0000259" key="14">
    <source>
        <dbReference type="PROSITE" id="PS50011"/>
    </source>
</evidence>
<dbReference type="SUPFAM" id="SSF56112">
    <property type="entry name" value="Protein kinase-like (PK-like)"/>
    <property type="match status" value="1"/>
</dbReference>
<feature type="domain" description="Protein kinase" evidence="14">
    <location>
        <begin position="9"/>
        <end position="277"/>
    </location>
</feature>
<evidence type="ECO:0000256" key="5">
    <source>
        <dbReference type="ARBA" id="ARBA00022490"/>
    </source>
</evidence>
<dbReference type="InterPro" id="IPR000719">
    <property type="entry name" value="Prot_kinase_dom"/>
</dbReference>
<dbReference type="PROSITE" id="PS00108">
    <property type="entry name" value="PROTEIN_KINASE_ST"/>
    <property type="match status" value="1"/>
</dbReference>
<keyword evidence="10" id="KW-0067">ATP-binding</keyword>
<evidence type="ECO:0000313" key="15">
    <source>
        <dbReference type="EnsemblPlants" id="OMERI10G09970.5"/>
    </source>
</evidence>
<dbReference type="FunFam" id="1.10.510.10:FF:000164">
    <property type="entry name" value="Casein kinase 1-like protein"/>
    <property type="match status" value="1"/>
</dbReference>
<dbReference type="Proteomes" id="UP000008021">
    <property type="component" value="Chromosome 10"/>
</dbReference>
<proteinExistence type="inferred from homology"/>
<comment type="catalytic activity">
    <reaction evidence="11">
        <text>L-threonyl-[protein] + ATP = O-phospho-L-threonyl-[protein] + ADP + H(+)</text>
        <dbReference type="Rhea" id="RHEA:46608"/>
        <dbReference type="Rhea" id="RHEA-COMP:11060"/>
        <dbReference type="Rhea" id="RHEA-COMP:11605"/>
        <dbReference type="ChEBI" id="CHEBI:15378"/>
        <dbReference type="ChEBI" id="CHEBI:30013"/>
        <dbReference type="ChEBI" id="CHEBI:30616"/>
        <dbReference type="ChEBI" id="CHEBI:61977"/>
        <dbReference type="ChEBI" id="CHEBI:456216"/>
        <dbReference type="EC" id="2.7.11.1"/>
    </reaction>
</comment>
<name>A0A0E0EYV8_9ORYZ</name>
<keyword evidence="16" id="KW-1185">Reference proteome</keyword>